<accession>B8HW99</accession>
<dbReference type="GO" id="GO:0012505">
    <property type="term" value="C:endomembrane system"/>
    <property type="evidence" value="ECO:0007669"/>
    <property type="project" value="UniProtKB-SubCell"/>
</dbReference>
<dbReference type="InterPro" id="IPR051689">
    <property type="entry name" value="Sterol_desaturase/TMEM195"/>
</dbReference>
<protein>
    <submittedName>
        <fullName evidence="8">Fatty acid hydroxylase</fullName>
    </submittedName>
</protein>
<dbReference type="eggNOG" id="COG3000">
    <property type="taxonomic scope" value="Bacteria"/>
</dbReference>
<feature type="transmembrane region" description="Helical" evidence="6">
    <location>
        <begin position="99"/>
        <end position="118"/>
    </location>
</feature>
<dbReference type="PANTHER" id="PTHR21624">
    <property type="entry name" value="STEROL DESATURASE-RELATED PROTEIN"/>
    <property type="match status" value="1"/>
</dbReference>
<organism evidence="8">
    <name type="scientific">Cyanothece sp. (strain PCC 7425 / ATCC 29141)</name>
    <dbReference type="NCBI Taxonomy" id="395961"/>
    <lineage>
        <taxon>Bacteria</taxon>
        <taxon>Bacillati</taxon>
        <taxon>Cyanobacteriota</taxon>
        <taxon>Cyanophyceae</taxon>
        <taxon>Gomontiellales</taxon>
        <taxon>Cyanothecaceae</taxon>
        <taxon>Cyanothece</taxon>
    </lineage>
</organism>
<dbReference type="GO" id="GO:0006643">
    <property type="term" value="P:membrane lipid metabolic process"/>
    <property type="evidence" value="ECO:0007669"/>
    <property type="project" value="TreeGrafter"/>
</dbReference>
<dbReference type="PANTHER" id="PTHR21624:SF3">
    <property type="entry name" value="FATTY ACID HYDROXYLASE DOMAIN-CONTAINING PROTEIN"/>
    <property type="match status" value="1"/>
</dbReference>
<feature type="domain" description="Fatty acid hydroxylase" evidence="7">
    <location>
        <begin position="101"/>
        <end position="233"/>
    </location>
</feature>
<sequence length="276" mass="32047">MFSLIVMPIPLEIQRIALLESLRLLVLGVLPLFLLFLEYRFKSRSLTRHYSSWVDNFLMVAFVPLVLFLPLKNAVLFAFDLADSGVGLFNSIVKLPLPFSFLLGILLLDFVTWFMHWLGHKIPLLWRFHQIHHNDEILDASTTLRVHPGEYVYQASAKFLLIYAFGISPVCIVVYSYLFIIFAAASHISIKYPRIIDKLIGWFIVTPYIHSIHHATHGNYGNVLSIWDTLFRTFRSGLTDKQIEYGIRAQGNQNKGYRFYHLFVLPFLRSRRSQPS</sequence>
<evidence type="ECO:0000256" key="4">
    <source>
        <dbReference type="ARBA" id="ARBA00023002"/>
    </source>
</evidence>
<reference evidence="8" key="1">
    <citation type="submission" date="2009-01" db="EMBL/GenBank/DDBJ databases">
        <title>Complete sequence of chromosome Cyanothece sp. PCC 7425.</title>
        <authorList>
            <consortium name="US DOE Joint Genome Institute"/>
            <person name="Lucas S."/>
            <person name="Copeland A."/>
            <person name="Lapidus A."/>
            <person name="Glavina del Rio T."/>
            <person name="Dalin E."/>
            <person name="Tice H."/>
            <person name="Bruce D."/>
            <person name="Goodwin L."/>
            <person name="Pitluck S."/>
            <person name="Sims D."/>
            <person name="Meineke L."/>
            <person name="Brettin T."/>
            <person name="Detter J.C."/>
            <person name="Han C."/>
            <person name="Larimer F."/>
            <person name="Land M."/>
            <person name="Hauser L."/>
            <person name="Kyrpides N."/>
            <person name="Ovchinnikova G."/>
            <person name="Liberton M."/>
            <person name="Stoeckel J."/>
            <person name="Banerjee A."/>
            <person name="Singh A."/>
            <person name="Page L."/>
            <person name="Sato H."/>
            <person name="Zhao L."/>
            <person name="Sherman L."/>
            <person name="Pakrasi H."/>
            <person name="Richardson P."/>
        </authorList>
    </citation>
    <scope>NUCLEOTIDE SEQUENCE</scope>
    <source>
        <strain evidence="8">PCC 7425</strain>
    </source>
</reference>
<evidence type="ECO:0000259" key="7">
    <source>
        <dbReference type="Pfam" id="PF04116"/>
    </source>
</evidence>
<dbReference type="KEGG" id="cyn:Cyan7425_2320"/>
<evidence type="ECO:0000256" key="3">
    <source>
        <dbReference type="ARBA" id="ARBA00022989"/>
    </source>
</evidence>
<keyword evidence="4" id="KW-0560">Oxidoreductase</keyword>
<dbReference type="STRING" id="395961.Cyan7425_2320"/>
<evidence type="ECO:0000256" key="6">
    <source>
        <dbReference type="SAM" id="Phobius"/>
    </source>
</evidence>
<keyword evidence="2 6" id="KW-0812">Transmembrane</keyword>
<proteinExistence type="predicted"/>
<dbReference type="InterPro" id="IPR006694">
    <property type="entry name" value="Fatty_acid_hydroxylase"/>
</dbReference>
<evidence type="ECO:0000256" key="1">
    <source>
        <dbReference type="ARBA" id="ARBA00004127"/>
    </source>
</evidence>
<feature type="transmembrane region" description="Helical" evidence="6">
    <location>
        <begin position="160"/>
        <end position="185"/>
    </location>
</feature>
<dbReference type="EMBL" id="CP001344">
    <property type="protein sequence ID" value="ACL44678.1"/>
    <property type="molecule type" value="Genomic_DNA"/>
</dbReference>
<dbReference type="HOGENOM" id="CLU_033631_0_1_3"/>
<evidence type="ECO:0000313" key="8">
    <source>
        <dbReference type="EMBL" id="ACL44678.1"/>
    </source>
</evidence>
<dbReference type="GO" id="GO:0008610">
    <property type="term" value="P:lipid biosynthetic process"/>
    <property type="evidence" value="ECO:0007669"/>
    <property type="project" value="InterPro"/>
</dbReference>
<keyword evidence="3 6" id="KW-1133">Transmembrane helix</keyword>
<dbReference type="GO" id="GO:0050479">
    <property type="term" value="F:glyceryl-ether monooxygenase activity"/>
    <property type="evidence" value="ECO:0007669"/>
    <property type="project" value="TreeGrafter"/>
</dbReference>
<gene>
    <name evidence="8" type="ordered locus">Cyan7425_2320</name>
</gene>
<dbReference type="AlphaFoldDB" id="B8HW99"/>
<evidence type="ECO:0000256" key="2">
    <source>
        <dbReference type="ARBA" id="ARBA00022692"/>
    </source>
</evidence>
<dbReference type="GO" id="GO:0016020">
    <property type="term" value="C:membrane"/>
    <property type="evidence" value="ECO:0007669"/>
    <property type="project" value="GOC"/>
</dbReference>
<feature type="transmembrane region" description="Helical" evidence="6">
    <location>
        <begin position="57"/>
        <end position="79"/>
    </location>
</feature>
<evidence type="ECO:0000256" key="5">
    <source>
        <dbReference type="ARBA" id="ARBA00023136"/>
    </source>
</evidence>
<dbReference type="Pfam" id="PF04116">
    <property type="entry name" value="FA_hydroxylase"/>
    <property type="match status" value="1"/>
</dbReference>
<keyword evidence="5 6" id="KW-0472">Membrane</keyword>
<dbReference type="GO" id="GO:0005506">
    <property type="term" value="F:iron ion binding"/>
    <property type="evidence" value="ECO:0007669"/>
    <property type="project" value="InterPro"/>
</dbReference>
<name>B8HW99_CYAP4</name>
<feature type="transmembrane region" description="Helical" evidence="6">
    <location>
        <begin position="16"/>
        <end position="37"/>
    </location>
</feature>
<comment type="subcellular location">
    <subcellularLocation>
        <location evidence="1">Endomembrane system</location>
        <topology evidence="1">Multi-pass membrane protein</topology>
    </subcellularLocation>
</comment>